<evidence type="ECO:0000259" key="1">
    <source>
        <dbReference type="Pfam" id="PF01850"/>
    </source>
</evidence>
<feature type="domain" description="PIN" evidence="1">
    <location>
        <begin position="4"/>
        <end position="117"/>
    </location>
</feature>
<dbReference type="InterPro" id="IPR041705">
    <property type="entry name" value="PIN_Sll0205"/>
</dbReference>
<sequence length="130" mass="14599">MRLLLDTHILLWALNDDPRLSGKTRKLIENAADVYVSAATFWEMAIKVGVGKLAVDLDEIREYCLESGFVELPITSEHAIAVKDLEHHHKDPFDRLIIATAMSEPMKLLTADPQVAQYTSLAMLVQVMPQ</sequence>
<name>A0AAU8U3C8_9PSED</name>
<proteinExistence type="predicted"/>
<dbReference type="SUPFAM" id="SSF88723">
    <property type="entry name" value="PIN domain-like"/>
    <property type="match status" value="1"/>
</dbReference>
<dbReference type="InterPro" id="IPR029060">
    <property type="entry name" value="PIN-like_dom_sf"/>
</dbReference>
<accession>A0AAU8U3C8</accession>
<dbReference type="Pfam" id="PF01850">
    <property type="entry name" value="PIN"/>
    <property type="match status" value="1"/>
</dbReference>
<dbReference type="AlphaFoldDB" id="A0AAU8U3C8"/>
<organism evidence="2 3">
    <name type="scientific">Pseudomonas synxantha</name>
    <dbReference type="NCBI Taxonomy" id="47883"/>
    <lineage>
        <taxon>Bacteria</taxon>
        <taxon>Pseudomonadati</taxon>
        <taxon>Pseudomonadota</taxon>
        <taxon>Gammaproteobacteria</taxon>
        <taxon>Pseudomonadales</taxon>
        <taxon>Pseudomonadaceae</taxon>
        <taxon>Pseudomonas</taxon>
    </lineage>
</organism>
<dbReference type="InterPro" id="IPR002716">
    <property type="entry name" value="PIN_dom"/>
</dbReference>
<dbReference type="Gene3D" id="3.40.50.1010">
    <property type="entry name" value="5'-nuclease"/>
    <property type="match status" value="1"/>
</dbReference>
<evidence type="ECO:0000313" key="3">
    <source>
        <dbReference type="Proteomes" id="UP000033099"/>
    </source>
</evidence>
<dbReference type="EMBL" id="CP011117">
    <property type="protein sequence ID" value="AKA86140.1"/>
    <property type="molecule type" value="Genomic_DNA"/>
</dbReference>
<reference evidence="2 3" key="1">
    <citation type="journal article" date="2015" name="Genome Announc.">
        <title>Complete Genome Sequence of Biocontrol Strain Pseudomonas fluorescens LBUM223.</title>
        <authorList>
            <person name="Roquigny R."/>
            <person name="Arseneault T."/>
            <person name="Gadkar V.J."/>
            <person name="Novinscak A."/>
            <person name="Joly D.L."/>
            <person name="Filion M."/>
        </authorList>
    </citation>
    <scope>NUCLEOTIDE SEQUENCE [LARGE SCALE GENOMIC DNA]</scope>
    <source>
        <strain evidence="2 3">LBUM223</strain>
    </source>
</reference>
<dbReference type="PANTHER" id="PTHR36173">
    <property type="entry name" value="RIBONUCLEASE VAPC16-RELATED"/>
    <property type="match status" value="1"/>
</dbReference>
<dbReference type="PANTHER" id="PTHR36173:SF2">
    <property type="entry name" value="RIBONUCLEASE VAPC16"/>
    <property type="match status" value="1"/>
</dbReference>
<gene>
    <name evidence="2" type="ORF">VO64_5594</name>
</gene>
<protein>
    <recommendedName>
        <fullName evidence="1">PIN domain-containing protein</fullName>
    </recommendedName>
</protein>
<dbReference type="RefSeq" id="WP_046072205.1">
    <property type="nucleotide sequence ID" value="NZ_CP011117.2"/>
</dbReference>
<evidence type="ECO:0000313" key="2">
    <source>
        <dbReference type="EMBL" id="AKA86140.1"/>
    </source>
</evidence>
<dbReference type="Proteomes" id="UP000033099">
    <property type="component" value="Chromosome"/>
</dbReference>
<dbReference type="KEGG" id="pfb:VO64_5594"/>
<dbReference type="InterPro" id="IPR052919">
    <property type="entry name" value="TA_system_RNase"/>
</dbReference>
<dbReference type="CDD" id="cd09872">
    <property type="entry name" value="PIN_Sll0205-like"/>
    <property type="match status" value="1"/>
</dbReference>